<dbReference type="InterPro" id="IPR036869">
    <property type="entry name" value="J_dom_sf"/>
</dbReference>
<keyword evidence="18" id="KW-1185">Reference proteome</keyword>
<dbReference type="GO" id="GO:0030430">
    <property type="term" value="C:host cell cytoplasm"/>
    <property type="evidence" value="ECO:0007669"/>
    <property type="project" value="UniProtKB-SubCell"/>
</dbReference>
<dbReference type="KEGG" id="vg:14438952"/>
<dbReference type="Pfam" id="PF02380">
    <property type="entry name" value="Papo_T_antigen"/>
    <property type="match status" value="1"/>
</dbReference>
<keyword evidence="8" id="KW-0479">Metal-binding</keyword>
<keyword evidence="12" id="KW-0805">Transcription regulation</keyword>
<dbReference type="InterPro" id="IPR001623">
    <property type="entry name" value="DnaJ_domain"/>
</dbReference>
<evidence type="ECO:0000259" key="16">
    <source>
        <dbReference type="PROSITE" id="PS50076"/>
    </source>
</evidence>
<evidence type="ECO:0000313" key="18">
    <source>
        <dbReference type="Proteomes" id="UP000129482"/>
    </source>
</evidence>
<dbReference type="Gene3D" id="1.20.120.1860">
    <property type="entry name" value="Small t-antigen, unique domain"/>
    <property type="match status" value="1"/>
</dbReference>
<evidence type="ECO:0000256" key="1">
    <source>
        <dbReference type="ARBA" id="ARBA00004147"/>
    </source>
</evidence>
<evidence type="ECO:0000256" key="3">
    <source>
        <dbReference type="ARBA" id="ARBA00016539"/>
    </source>
</evidence>
<sequence>MDKALTREESQQLMELLGLPMVQYGNLPAMRKAFLQKCKILHPDKGGNEEQMKTLMSLYKKLEDHLKDVQDEEFWAHSWRADEVGSDCCPVDSMYMQDWDICSTGRARNCYCLMCRLRVSHNLSKGFGRPNCWIKCYCFDCFRQWFGLERTFDAFLLWVKILGQTPMRELNL</sequence>
<proteinExistence type="predicted"/>
<evidence type="ECO:0000256" key="7">
    <source>
        <dbReference type="ARBA" id="ARBA00022581"/>
    </source>
</evidence>
<keyword evidence="6" id="KW-1048">Host nucleus</keyword>
<evidence type="ECO:0000256" key="12">
    <source>
        <dbReference type="ARBA" id="ARBA00023015"/>
    </source>
</evidence>
<keyword evidence="13" id="KW-0010">Activator</keyword>
<keyword evidence="14" id="KW-0804">Transcription</keyword>
<dbReference type="Proteomes" id="UP000129482">
    <property type="component" value="Segment"/>
</dbReference>
<evidence type="ECO:0000256" key="2">
    <source>
        <dbReference type="ARBA" id="ARBA00004192"/>
    </source>
</evidence>
<evidence type="ECO:0000256" key="10">
    <source>
        <dbReference type="ARBA" id="ARBA00022833"/>
    </source>
</evidence>
<dbReference type="Gene3D" id="1.10.287.110">
    <property type="entry name" value="DnaJ domain"/>
    <property type="match status" value="1"/>
</dbReference>
<dbReference type="OrthoDB" id="14669at10239"/>
<keyword evidence="15" id="KW-1035">Host cytoplasm</keyword>
<dbReference type="GeneID" id="14438952"/>
<keyword evidence="10" id="KW-0862">Zinc</keyword>
<evidence type="ECO:0000256" key="9">
    <source>
        <dbReference type="ARBA" id="ARBA00022771"/>
    </source>
</evidence>
<keyword evidence="7" id="KW-0945">Host-virus interaction</keyword>
<protein>
    <recommendedName>
        <fullName evidence="3">Small t antigen</fullName>
    </recommendedName>
</protein>
<keyword evidence="11" id="KW-0007">Acetylation</keyword>
<keyword evidence="9" id="KW-0863">Zinc-finger</keyword>
<evidence type="ECO:0000313" key="17">
    <source>
        <dbReference type="EMBL" id="AGA82596.1"/>
    </source>
</evidence>
<dbReference type="EMBL" id="JX520661">
    <property type="protein sequence ID" value="AGA82596.1"/>
    <property type="molecule type" value="Genomic_DNA"/>
</dbReference>
<dbReference type="GO" id="GO:0042025">
    <property type="term" value="C:host cell nucleus"/>
    <property type="evidence" value="ECO:0007669"/>
    <property type="project" value="UniProtKB-SubCell"/>
</dbReference>
<evidence type="ECO:0000256" key="5">
    <source>
        <dbReference type="ARBA" id="ARBA00022553"/>
    </source>
</evidence>
<keyword evidence="5" id="KW-0597">Phosphoprotein</keyword>
<dbReference type="GO" id="GO:0008270">
    <property type="term" value="F:zinc ion binding"/>
    <property type="evidence" value="ECO:0007669"/>
    <property type="project" value="UniProtKB-KW"/>
</dbReference>
<dbReference type="PROSITE" id="PS50076">
    <property type="entry name" value="DNAJ_2"/>
    <property type="match status" value="1"/>
</dbReference>
<evidence type="ECO:0000256" key="14">
    <source>
        <dbReference type="ARBA" id="ARBA00023163"/>
    </source>
</evidence>
<evidence type="ECO:0000256" key="6">
    <source>
        <dbReference type="ARBA" id="ARBA00022562"/>
    </source>
</evidence>
<comment type="subcellular location">
    <subcellularLocation>
        <location evidence="2">Host cytoplasm</location>
    </subcellularLocation>
    <subcellularLocation>
        <location evidence="1">Host nucleus</location>
    </subcellularLocation>
</comment>
<reference evidence="17 18" key="1">
    <citation type="journal article" date="2013" name="J. Gen. Virol.">
        <title>Discovery of diverse polyomaviruses in bats and the evolutionary history of the Polyomaviridae.</title>
        <authorList>
            <person name="Tao Y."/>
            <person name="Shi M."/>
            <person name="Conrardy C."/>
            <person name="Kuzmin I.V."/>
            <person name="Recuenco S."/>
            <person name="Agwanda B."/>
            <person name="Alvarez D.A."/>
            <person name="Ellison J.A."/>
            <person name="Gilbert A.T."/>
            <person name="Moran D."/>
            <person name="Niezgoda M."/>
            <person name="Lindblade K.A."/>
            <person name="Holmes E.C."/>
            <person name="Breiman R.F."/>
            <person name="Rupprecht C.E."/>
            <person name="Tong S."/>
        </authorList>
    </citation>
    <scope>NUCLEOTIDE SEQUENCE [LARGE SCALE GENOMIC DNA]</scope>
    <source>
        <strain evidence="17">KY369</strain>
    </source>
</reference>
<dbReference type="RefSeq" id="YP_007346975.1">
    <property type="nucleotide sequence ID" value="NC_020069.1"/>
</dbReference>
<evidence type="ECO:0000256" key="15">
    <source>
        <dbReference type="ARBA" id="ARBA00023200"/>
    </source>
</evidence>
<dbReference type="InterPro" id="IPR036092">
    <property type="entry name" value="Papo_T_antigensf"/>
</dbReference>
<evidence type="ECO:0000256" key="13">
    <source>
        <dbReference type="ARBA" id="ARBA00023159"/>
    </source>
</evidence>
<dbReference type="SMART" id="SM00271">
    <property type="entry name" value="DnaJ"/>
    <property type="match status" value="1"/>
</dbReference>
<feature type="domain" description="J" evidence="16">
    <location>
        <begin position="12"/>
        <end position="85"/>
    </location>
</feature>
<keyword evidence="4" id="KW-0244">Early protein</keyword>
<evidence type="ECO:0000256" key="4">
    <source>
        <dbReference type="ARBA" id="ARBA00022518"/>
    </source>
</evidence>
<organism evidence="17 18">
    <name type="scientific">Betapolyomavirus mafricanus</name>
    <dbReference type="NCBI Taxonomy" id="1891769"/>
    <lineage>
        <taxon>Viruses</taxon>
        <taxon>Monodnaviria</taxon>
        <taxon>Shotokuvirae</taxon>
        <taxon>Cossaviricota</taxon>
        <taxon>Papovaviricetes</taxon>
        <taxon>Sepolyvirales</taxon>
        <taxon>Polyomaviridae</taxon>
        <taxon>Betapolyomavirus</taxon>
    </lineage>
</organism>
<dbReference type="InterPro" id="IPR003354">
    <property type="entry name" value="Papo_T_antigen"/>
</dbReference>
<dbReference type="SUPFAM" id="SSF161240">
    <property type="entry name" value="T-antigen specific domain-like"/>
    <property type="match status" value="1"/>
</dbReference>
<evidence type="ECO:0000256" key="11">
    <source>
        <dbReference type="ARBA" id="ARBA00022990"/>
    </source>
</evidence>
<accession>L0GC42</accession>
<dbReference type="SUPFAM" id="SSF46565">
    <property type="entry name" value="Chaperone J-domain"/>
    <property type="match status" value="1"/>
</dbReference>
<name>L0GC42_9POLY</name>
<evidence type="ECO:0000256" key="8">
    <source>
        <dbReference type="ARBA" id="ARBA00022723"/>
    </source>
</evidence>